<gene>
    <name evidence="11" type="primary">sctJ</name>
    <name evidence="11" type="ORF">N0A02_24480</name>
</gene>
<dbReference type="PANTHER" id="PTHR30046">
    <property type="entry name" value="FLAGELLAR M-RING PROTEIN"/>
    <property type="match status" value="1"/>
</dbReference>
<feature type="domain" description="Flagellar M-ring N-terminal" evidence="10">
    <location>
        <begin position="22"/>
        <end position="189"/>
    </location>
</feature>
<evidence type="ECO:0000313" key="12">
    <source>
        <dbReference type="Proteomes" id="UP001469089"/>
    </source>
</evidence>
<evidence type="ECO:0000256" key="6">
    <source>
        <dbReference type="ARBA" id="ARBA00023237"/>
    </source>
</evidence>
<sequence>MTRLARWTGAAVLLACVAGCSQELYSGLEERDANQMISVLSDAGINASKENVETRDGGSSWQVDVDSGEVGDALKVLRAHGLPHQQLESLGQIFQQQGLVATPSEERVRYIYGVQQELARTLDDVDGVVVAHVQVVIPENDPLSDKVKPSSASVYIKYRPGVDLQVMAPMVKELVTHSIEGLSYDNVSLFLQAESPSAQPASQGSGGMLPGLLLMRSPFAWLMAVLLALTLCVVALLGARRGVFGSRIAGAFGGDRGGGGNGNGSGGSGSADFAAQGGGPSRGN</sequence>
<dbReference type="InterPro" id="IPR006182">
    <property type="entry name" value="FliF_N_dom"/>
</dbReference>
<dbReference type="Gene3D" id="3.30.70.1530">
    <property type="entry name" value="Hypothetical protein rpa1041"/>
    <property type="match status" value="1"/>
</dbReference>
<comment type="subcellular location">
    <subcellularLocation>
        <location evidence="1">Cell outer membrane</location>
        <topology evidence="1">Lipid-anchor</topology>
    </subcellularLocation>
</comment>
<evidence type="ECO:0000256" key="1">
    <source>
        <dbReference type="ARBA" id="ARBA00004459"/>
    </source>
</evidence>
<proteinExistence type="inferred from homology"/>
<feature type="transmembrane region" description="Helical" evidence="8">
    <location>
        <begin position="219"/>
        <end position="239"/>
    </location>
</feature>
<organism evidence="11 12">
    <name type="scientific">Paraburkholderia acidicola</name>
    <dbReference type="NCBI Taxonomy" id="1912599"/>
    <lineage>
        <taxon>Bacteria</taxon>
        <taxon>Pseudomonadati</taxon>
        <taxon>Pseudomonadota</taxon>
        <taxon>Betaproteobacteria</taxon>
        <taxon>Burkholderiales</taxon>
        <taxon>Burkholderiaceae</taxon>
        <taxon>Paraburkholderia</taxon>
    </lineage>
</organism>
<keyword evidence="6 8" id="KW-0998">Cell outer membrane</keyword>
<keyword evidence="8" id="KW-1133">Transmembrane helix</keyword>
<keyword evidence="12" id="KW-1185">Reference proteome</keyword>
<name>A0ABV1LTF1_9BURK</name>
<evidence type="ECO:0000313" key="11">
    <source>
        <dbReference type="EMBL" id="MEQ5842612.1"/>
    </source>
</evidence>
<dbReference type="Gene3D" id="3.30.300.30">
    <property type="match status" value="1"/>
</dbReference>
<keyword evidence="3 8" id="KW-0732">Signal</keyword>
<comment type="caution">
    <text evidence="11">The sequence shown here is derived from an EMBL/GenBank/DDBJ whole genome shotgun (WGS) entry which is preliminary data.</text>
</comment>
<evidence type="ECO:0000256" key="9">
    <source>
        <dbReference type="SAM" id="MobiDB-lite"/>
    </source>
</evidence>
<dbReference type="Proteomes" id="UP001469089">
    <property type="component" value="Unassembled WGS sequence"/>
</dbReference>
<dbReference type="PRINTS" id="PR01338">
    <property type="entry name" value="TYPE3OMKPROT"/>
</dbReference>
<dbReference type="PANTHER" id="PTHR30046:SF2">
    <property type="entry name" value="YOP PROTEINS TRANSLOCATION LIPOPROTEIN J"/>
    <property type="match status" value="1"/>
</dbReference>
<keyword evidence="4 8" id="KW-0472">Membrane</keyword>
<evidence type="ECO:0000256" key="2">
    <source>
        <dbReference type="ARBA" id="ARBA00009509"/>
    </source>
</evidence>
<dbReference type="InterPro" id="IPR045851">
    <property type="entry name" value="AMP-bd_C_sf"/>
</dbReference>
<dbReference type="InterPro" id="IPR043427">
    <property type="entry name" value="YscJ/FliF"/>
</dbReference>
<keyword evidence="8" id="KW-0812">Transmembrane</keyword>
<evidence type="ECO:0000256" key="8">
    <source>
        <dbReference type="RuleBase" id="RU364102"/>
    </source>
</evidence>
<accession>A0ABV1LTF1</accession>
<comment type="similarity">
    <text evidence="2 8">Belongs to the YscJ lipoprotein family.</text>
</comment>
<feature type="compositionally biased region" description="Gly residues" evidence="9">
    <location>
        <begin position="255"/>
        <end position="269"/>
    </location>
</feature>
<dbReference type="EMBL" id="JAOALG010000002">
    <property type="protein sequence ID" value="MEQ5842612.1"/>
    <property type="molecule type" value="Genomic_DNA"/>
</dbReference>
<dbReference type="NCBIfam" id="TIGR02544">
    <property type="entry name" value="III_secr_YscJ"/>
    <property type="match status" value="1"/>
</dbReference>
<evidence type="ECO:0000256" key="7">
    <source>
        <dbReference type="ARBA" id="ARBA00023288"/>
    </source>
</evidence>
<dbReference type="RefSeq" id="WP_349544420.1">
    <property type="nucleotide sequence ID" value="NZ_JAOALG010000002.1"/>
</dbReference>
<dbReference type="Pfam" id="PF01514">
    <property type="entry name" value="YscJ_FliF"/>
    <property type="match status" value="1"/>
</dbReference>
<evidence type="ECO:0000256" key="5">
    <source>
        <dbReference type="ARBA" id="ARBA00023139"/>
    </source>
</evidence>
<evidence type="ECO:0000256" key="3">
    <source>
        <dbReference type="ARBA" id="ARBA00022729"/>
    </source>
</evidence>
<keyword evidence="5 8" id="KW-0564">Palmitate</keyword>
<evidence type="ECO:0000259" key="10">
    <source>
        <dbReference type="Pfam" id="PF01514"/>
    </source>
</evidence>
<dbReference type="InterPro" id="IPR003282">
    <property type="entry name" value="T3SS_SctJ"/>
</dbReference>
<evidence type="ECO:0000256" key="4">
    <source>
        <dbReference type="ARBA" id="ARBA00023136"/>
    </source>
</evidence>
<reference evidence="11 12" key="1">
    <citation type="journal article" date="2024" name="Chem. Sci.">
        <title>Discovery of a lagriamide polyketide by integrated genome mining, isotopic labeling, and untargeted metabolomics.</title>
        <authorList>
            <person name="Fergusson C.H."/>
            <person name="Saulog J."/>
            <person name="Paulo B.S."/>
            <person name="Wilson D.M."/>
            <person name="Liu D.Y."/>
            <person name="Morehouse N.J."/>
            <person name="Waterworth S."/>
            <person name="Barkei J."/>
            <person name="Gray C.A."/>
            <person name="Kwan J.C."/>
            <person name="Eustaquio A.S."/>
            <person name="Linington R.G."/>
        </authorList>
    </citation>
    <scope>NUCLEOTIDE SEQUENCE [LARGE SCALE GENOMIC DNA]</scope>
    <source>
        <strain evidence="11 12">RL17-338-BIF-B</strain>
    </source>
</reference>
<feature type="region of interest" description="Disordered" evidence="9">
    <location>
        <begin position="255"/>
        <end position="284"/>
    </location>
</feature>
<protein>
    <recommendedName>
        <fullName evidence="8">Lipoprotein</fullName>
    </recommendedName>
</protein>
<keyword evidence="7 8" id="KW-0449">Lipoprotein</keyword>